<proteinExistence type="predicted"/>
<organism evidence="1 2">
    <name type="scientific">Leucobacter coleopterorum</name>
    <dbReference type="NCBI Taxonomy" id="2714933"/>
    <lineage>
        <taxon>Bacteria</taxon>
        <taxon>Bacillati</taxon>
        <taxon>Actinomycetota</taxon>
        <taxon>Actinomycetes</taxon>
        <taxon>Micrococcales</taxon>
        <taxon>Microbacteriaceae</taxon>
        <taxon>Leucobacter</taxon>
    </lineage>
</organism>
<sequence>MRKRNSDGTVPDFFYALAQRREQRLHAVQEVTALYSARFGEAADARPLDITLLQTLSQLIKRFSGSLRHFKHRP</sequence>
<name>A0ABX6K118_9MICO</name>
<gene>
    <name evidence="1" type="ORF">G7066_10460</name>
</gene>
<protein>
    <submittedName>
        <fullName evidence="1">Uncharacterized protein</fullName>
    </submittedName>
</protein>
<keyword evidence="2" id="KW-1185">Reference proteome</keyword>
<dbReference type="EMBL" id="CP049933">
    <property type="protein sequence ID" value="QIM18904.1"/>
    <property type="molecule type" value="Genomic_DNA"/>
</dbReference>
<reference evidence="1 2" key="1">
    <citation type="submission" date="2020-03" db="EMBL/GenBank/DDBJ databases">
        <title>Leucobacter sp. nov., isolated from beetles.</title>
        <authorList>
            <person name="Hyun D.-W."/>
            <person name="Bae J.-W."/>
        </authorList>
    </citation>
    <scope>NUCLEOTIDE SEQUENCE [LARGE SCALE GENOMIC DNA]</scope>
    <source>
        <strain evidence="1 2">HDW9A</strain>
    </source>
</reference>
<evidence type="ECO:0000313" key="1">
    <source>
        <dbReference type="EMBL" id="QIM18904.1"/>
    </source>
</evidence>
<accession>A0ABX6K118</accession>
<dbReference type="RefSeq" id="WP_166330969.1">
    <property type="nucleotide sequence ID" value="NZ_CP049933.1"/>
</dbReference>
<evidence type="ECO:0000313" key="2">
    <source>
        <dbReference type="Proteomes" id="UP000503441"/>
    </source>
</evidence>
<dbReference type="Proteomes" id="UP000503441">
    <property type="component" value="Chromosome"/>
</dbReference>